<sequence length="821" mass="95084">MSKFTTLGLFNDEINNISYNDRLYNSNALIDPKNIPNKVCNSNNNPVQNHNKTNSIESIRESEHLDDDENNIDDNSISSFEKICNILWSFCPTISPILWQLGLMFMYIYLIERFIHERSSTLELTYSVYLDQYKCVGIILGIDIFVLLIVLLIRSMLLNIIFQILFPEGRFTIAFKSILDPDIFLLIWCCTMVITWISQLKNLKESYNFSFFLAFKMNSLTRDIVVMSHNIMFILALRNLILNIIMFYFSAGFLLNMNLQVVNFLTFYSYIRKLNSIWSDLSSNFICDSSIPIKQSLNPSQGINKLPQMLKSKVIERTKTCRIHNWLALQLIKQYPVTVMVNNTRHELLSKKDTHEFAKLLFWDIVHNTDNIISWNSEFIKFKRNEFSKNVSNINKLDCNLESVIVRDNPTCSDQFLGNSTTLPLNINEQLIYPNSPSMDNIYDITANPNEITTASTNTMKTPQPYTPSVYASSIPSLSSPLFADDNSNEEGAVNTYRFNNENYLSPVSSNGIQSKEINCNMFLSSKIPKKQLHRYITKEVLEVLFPNDHEIFMKLFNIDGHEKITESAFIRGFVSTYEQRKKLISNIDGQRGITNVLRRMLSVFLWFFTIVITLIVVGVNINTIFISGAALLTTVAISLSHMYSSFFTSVIFIVFQNPYNIGDRIRINNDRAMYVRKIGTYSTVFSTLHDQPVTYPHTWLAEQAIYNEGRCHQATLEIVFRISSEASPFAIQNFKKEMETYVNNRPMEFVKDSLFFYCYSIQPGHYAEVAVWVTHVEPWSNSRPLWESRTKLNFFILNTLKKQGVNYMQPILPISMSEKY</sequence>
<keyword evidence="9" id="KW-1185">Reference proteome</keyword>
<dbReference type="Proteomes" id="UP000186804">
    <property type="component" value="Unassembled WGS sequence"/>
</dbReference>
<evidence type="ECO:0000313" key="9">
    <source>
        <dbReference type="Proteomes" id="UP000186804"/>
    </source>
</evidence>
<feature type="domain" description="Mechanosensitive ion channel MscS" evidence="7">
    <location>
        <begin position="648"/>
        <end position="708"/>
    </location>
</feature>
<keyword evidence="5 6" id="KW-0472">Membrane</keyword>
<feature type="transmembrane region" description="Helical" evidence="6">
    <location>
        <begin position="247"/>
        <end position="271"/>
    </location>
</feature>
<reference evidence="8 9" key="1">
    <citation type="submission" date="2016-10" db="EMBL/GenBank/DDBJ databases">
        <title>Reductive evolution of mitochondrial metabolism and differential evolution of invasion-related proteins in Cryptosporidium.</title>
        <authorList>
            <person name="Liu S."/>
            <person name="Roellig D.M."/>
            <person name="Guo Y."/>
            <person name="Li N."/>
            <person name="Frace M.A."/>
            <person name="Tang K."/>
            <person name="Zhang L."/>
            <person name="Feng Y."/>
            <person name="Xiao L."/>
        </authorList>
    </citation>
    <scope>NUCLEOTIDE SEQUENCE [LARGE SCALE GENOMIC DNA]</scope>
    <source>
        <strain evidence="8">30847</strain>
    </source>
</reference>
<dbReference type="GO" id="GO:0006820">
    <property type="term" value="P:monoatomic anion transport"/>
    <property type="evidence" value="ECO:0007669"/>
    <property type="project" value="TreeGrafter"/>
</dbReference>
<name>A0A1J4MS88_9CRYT</name>
<dbReference type="GeneID" id="92366279"/>
<feature type="transmembrane region" description="Helical" evidence="6">
    <location>
        <begin position="632"/>
        <end position="656"/>
    </location>
</feature>
<evidence type="ECO:0000256" key="6">
    <source>
        <dbReference type="SAM" id="Phobius"/>
    </source>
</evidence>
<dbReference type="GO" id="GO:0008381">
    <property type="term" value="F:mechanosensitive monoatomic ion channel activity"/>
    <property type="evidence" value="ECO:0007669"/>
    <property type="project" value="TreeGrafter"/>
</dbReference>
<evidence type="ECO:0000256" key="2">
    <source>
        <dbReference type="ARBA" id="ARBA00008017"/>
    </source>
</evidence>
<dbReference type="AlphaFoldDB" id="A0A1J4MS88"/>
<keyword evidence="4 6" id="KW-1133">Transmembrane helix</keyword>
<dbReference type="InterPro" id="IPR016688">
    <property type="entry name" value="MscS-like_plants/fungi"/>
</dbReference>
<gene>
    <name evidence="8" type="ORF">cand_020950</name>
</gene>
<dbReference type="SUPFAM" id="SSF50182">
    <property type="entry name" value="Sm-like ribonucleoproteins"/>
    <property type="match status" value="1"/>
</dbReference>
<feature type="transmembrane region" description="Helical" evidence="6">
    <location>
        <begin position="185"/>
        <end position="203"/>
    </location>
</feature>
<dbReference type="Gene3D" id="2.30.30.60">
    <property type="match status" value="1"/>
</dbReference>
<evidence type="ECO:0000256" key="5">
    <source>
        <dbReference type="ARBA" id="ARBA00023136"/>
    </source>
</evidence>
<proteinExistence type="inferred from homology"/>
<dbReference type="PANTHER" id="PTHR31618">
    <property type="entry name" value="MECHANOSENSITIVE ION CHANNEL PROTEIN 5"/>
    <property type="match status" value="1"/>
</dbReference>
<dbReference type="PANTHER" id="PTHR31618:SF1">
    <property type="entry name" value="EF-HAND DOMAIN-CONTAINING PROTEIN"/>
    <property type="match status" value="1"/>
</dbReference>
<evidence type="ECO:0000256" key="3">
    <source>
        <dbReference type="ARBA" id="ARBA00022692"/>
    </source>
</evidence>
<dbReference type="GO" id="GO:0005886">
    <property type="term" value="C:plasma membrane"/>
    <property type="evidence" value="ECO:0007669"/>
    <property type="project" value="TreeGrafter"/>
</dbReference>
<evidence type="ECO:0000313" key="8">
    <source>
        <dbReference type="EMBL" id="OII77113.1"/>
    </source>
</evidence>
<organism evidence="8 9">
    <name type="scientific">Cryptosporidium andersoni</name>
    <dbReference type="NCBI Taxonomy" id="117008"/>
    <lineage>
        <taxon>Eukaryota</taxon>
        <taxon>Sar</taxon>
        <taxon>Alveolata</taxon>
        <taxon>Apicomplexa</taxon>
        <taxon>Conoidasida</taxon>
        <taxon>Coccidia</taxon>
        <taxon>Eucoccidiorida</taxon>
        <taxon>Eimeriorina</taxon>
        <taxon>Cryptosporidiidae</taxon>
        <taxon>Cryptosporidium</taxon>
    </lineage>
</organism>
<feature type="transmembrane region" description="Helical" evidence="6">
    <location>
        <begin position="136"/>
        <end position="165"/>
    </location>
</feature>
<protein>
    <submittedName>
        <fullName evidence="8">Mechanosensitive ion channel family protein</fullName>
    </submittedName>
</protein>
<dbReference type="InterPro" id="IPR023408">
    <property type="entry name" value="MscS_beta-dom_sf"/>
</dbReference>
<keyword evidence="3 6" id="KW-0812">Transmembrane</keyword>
<comment type="caution">
    <text evidence="8">The sequence shown here is derived from an EMBL/GenBank/DDBJ whole genome shotgun (WGS) entry which is preliminary data.</text>
</comment>
<evidence type="ECO:0000256" key="4">
    <source>
        <dbReference type="ARBA" id="ARBA00022989"/>
    </source>
</evidence>
<dbReference type="InterPro" id="IPR006685">
    <property type="entry name" value="MscS_channel_2nd"/>
</dbReference>
<dbReference type="OrthoDB" id="544685at2759"/>
<comment type="subcellular location">
    <subcellularLocation>
        <location evidence="1">Membrane</location>
        <topology evidence="1">Multi-pass membrane protein</topology>
    </subcellularLocation>
</comment>
<dbReference type="RefSeq" id="XP_067068959.1">
    <property type="nucleotide sequence ID" value="XM_067212325.1"/>
</dbReference>
<evidence type="ECO:0000256" key="1">
    <source>
        <dbReference type="ARBA" id="ARBA00004141"/>
    </source>
</evidence>
<dbReference type="Pfam" id="PF00924">
    <property type="entry name" value="MS_channel_2nd"/>
    <property type="match status" value="1"/>
</dbReference>
<accession>A0A1J4MS88</accession>
<feature type="transmembrane region" description="Helical" evidence="6">
    <location>
        <begin position="604"/>
        <end position="626"/>
    </location>
</feature>
<dbReference type="InterPro" id="IPR010920">
    <property type="entry name" value="LSM_dom_sf"/>
</dbReference>
<dbReference type="EMBL" id="LRBS01000045">
    <property type="protein sequence ID" value="OII77113.1"/>
    <property type="molecule type" value="Genomic_DNA"/>
</dbReference>
<dbReference type="VEuPathDB" id="CryptoDB:cand_020950"/>
<comment type="similarity">
    <text evidence="2">Belongs to the MscS (TC 1.A.23) family.</text>
</comment>
<feature type="transmembrane region" description="Helical" evidence="6">
    <location>
        <begin position="97"/>
        <end position="115"/>
    </location>
</feature>
<evidence type="ECO:0000259" key="7">
    <source>
        <dbReference type="Pfam" id="PF00924"/>
    </source>
</evidence>